<dbReference type="GO" id="GO:0016887">
    <property type="term" value="F:ATP hydrolysis activity"/>
    <property type="evidence" value="ECO:0007669"/>
    <property type="project" value="InterPro"/>
</dbReference>
<accession>A0A4P9XZB5</accession>
<keyword evidence="6 9" id="KW-1133">Transmembrane helix</keyword>
<sequence length="664" mass="72720">MRYPFTLLGLLFLAVLAKGQGLNFSSFTNSFRLKVAPETEKYPETCSYLATPEPGAGPSSWTCTAGNYCISDGRSLACPPGFFCPENTAQPNYCCPGFYCPTPAKIVICPEGQYCPAASTKSYACNAMAYCPQGTVKASRFGIGLLFVLFVIIIYIVFFIKSRADRIVQDRAYRQLQLAYDPNVGLDEVNDADPVHPQQTAIVERTFELRFADLGLILPTGVDIMRGVTGKLASGRSCAIMGPSGSGKTTFLHLLSGKVRRTTGVVEVNGMEEELSTYKKLVGYVPQEDIMLRELKVGEILMHSALTRLPAKLSRKAKEALVYETVKLLQLENVFNSVIGTVEKRGISGGQRKRVNIGMELVSNPSLLLLDEPTTGLDSSVALEIVKLLAKLARQQQLLVAAVVHAPSQRAFHLFDDLLLLGKGGRVIYQGAISDAPAYFELIGFPIPPGQNPADHYLAVSANKVRSAYTADFVPADLFSYWDRYCRGLEPLAHSKGGNFHKMAMLIPSVDNPDGEPTDESGGGGGRWGRAKHRNCLPSGAEIMHRLRDASRAIYGALHDTWSYFLDVGSELKDWILSFFPTRHSSSSSFSGSRDSGSGRGDGTRQTPNGLVLFWLFFIRACKQSYRSKGQFIYDQLLHLGCGTLISLAARNFDYLGRQPEAVC</sequence>
<feature type="chain" id="PRO_5020633121" evidence="10">
    <location>
        <begin position="22"/>
        <end position="664"/>
    </location>
</feature>
<dbReference type="SUPFAM" id="SSF52540">
    <property type="entry name" value="P-loop containing nucleoside triphosphate hydrolases"/>
    <property type="match status" value="1"/>
</dbReference>
<evidence type="ECO:0000256" key="4">
    <source>
        <dbReference type="ARBA" id="ARBA00022741"/>
    </source>
</evidence>
<keyword evidence="10" id="KW-0732">Signal</keyword>
<dbReference type="InterPro" id="IPR050352">
    <property type="entry name" value="ABCG_transporters"/>
</dbReference>
<evidence type="ECO:0000256" key="1">
    <source>
        <dbReference type="ARBA" id="ARBA00004141"/>
    </source>
</evidence>
<keyword evidence="7 9" id="KW-0472">Membrane</keyword>
<dbReference type="EMBL" id="KZ988662">
    <property type="protein sequence ID" value="RKP11775.1"/>
    <property type="molecule type" value="Genomic_DNA"/>
</dbReference>
<dbReference type="InterPro" id="IPR027417">
    <property type="entry name" value="P-loop_NTPase"/>
</dbReference>
<gene>
    <name evidence="12" type="ORF">BJ684DRAFT_12465</name>
</gene>
<dbReference type="GO" id="GO:0140359">
    <property type="term" value="F:ABC-type transporter activity"/>
    <property type="evidence" value="ECO:0007669"/>
    <property type="project" value="InterPro"/>
</dbReference>
<dbReference type="Pfam" id="PF00005">
    <property type="entry name" value="ABC_tran"/>
    <property type="match status" value="1"/>
</dbReference>
<evidence type="ECO:0000256" key="10">
    <source>
        <dbReference type="SAM" id="SignalP"/>
    </source>
</evidence>
<comment type="subcellular location">
    <subcellularLocation>
        <location evidence="1">Membrane</location>
        <topology evidence="1">Multi-pass membrane protein</topology>
    </subcellularLocation>
</comment>
<dbReference type="InterPro" id="IPR043926">
    <property type="entry name" value="ABCG_dom"/>
</dbReference>
<dbReference type="GO" id="GO:0016020">
    <property type="term" value="C:membrane"/>
    <property type="evidence" value="ECO:0007669"/>
    <property type="project" value="UniProtKB-SubCell"/>
</dbReference>
<name>A0A4P9XZB5_9FUNG</name>
<evidence type="ECO:0000256" key="5">
    <source>
        <dbReference type="ARBA" id="ARBA00022840"/>
    </source>
</evidence>
<evidence type="ECO:0000313" key="12">
    <source>
        <dbReference type="EMBL" id="RKP11775.1"/>
    </source>
</evidence>
<dbReference type="AlphaFoldDB" id="A0A4P9XZB5"/>
<evidence type="ECO:0000256" key="8">
    <source>
        <dbReference type="SAM" id="MobiDB-lite"/>
    </source>
</evidence>
<dbReference type="OrthoDB" id="66620at2759"/>
<dbReference type="InterPro" id="IPR003439">
    <property type="entry name" value="ABC_transporter-like_ATP-bd"/>
</dbReference>
<keyword evidence="13" id="KW-1185">Reference proteome</keyword>
<keyword evidence="5" id="KW-0067">ATP-binding</keyword>
<dbReference type="FunFam" id="3.40.50.300:FF:000367">
    <property type="entry name" value="ABC transporter G family member 24"/>
    <property type="match status" value="1"/>
</dbReference>
<organism evidence="12 13">
    <name type="scientific">Piptocephalis cylindrospora</name>
    <dbReference type="NCBI Taxonomy" id="1907219"/>
    <lineage>
        <taxon>Eukaryota</taxon>
        <taxon>Fungi</taxon>
        <taxon>Fungi incertae sedis</taxon>
        <taxon>Zoopagomycota</taxon>
        <taxon>Zoopagomycotina</taxon>
        <taxon>Zoopagomycetes</taxon>
        <taxon>Zoopagales</taxon>
        <taxon>Piptocephalidaceae</taxon>
        <taxon>Piptocephalis</taxon>
    </lineage>
</organism>
<keyword evidence="4" id="KW-0547">Nucleotide-binding</keyword>
<dbReference type="GO" id="GO:0005524">
    <property type="term" value="F:ATP binding"/>
    <property type="evidence" value="ECO:0007669"/>
    <property type="project" value="UniProtKB-KW"/>
</dbReference>
<dbReference type="PROSITE" id="PS00211">
    <property type="entry name" value="ABC_TRANSPORTER_1"/>
    <property type="match status" value="1"/>
</dbReference>
<dbReference type="InterPro" id="IPR017871">
    <property type="entry name" value="ABC_transporter-like_CS"/>
</dbReference>
<keyword evidence="3 9" id="KW-0812">Transmembrane</keyword>
<feature type="region of interest" description="Disordered" evidence="8">
    <location>
        <begin position="583"/>
        <end position="604"/>
    </location>
</feature>
<dbReference type="InterPro" id="IPR003593">
    <property type="entry name" value="AAA+_ATPase"/>
</dbReference>
<keyword evidence="2" id="KW-0813">Transport</keyword>
<protein>
    <submittedName>
        <fullName evidence="12">P-loop containing nucleoside triphosphate hydrolase protein</fullName>
    </submittedName>
</protein>
<proteinExistence type="predicted"/>
<feature type="compositionally biased region" description="Low complexity" evidence="8">
    <location>
        <begin position="585"/>
        <end position="596"/>
    </location>
</feature>
<dbReference type="PANTHER" id="PTHR48041">
    <property type="entry name" value="ABC TRANSPORTER G FAMILY MEMBER 28"/>
    <property type="match status" value="1"/>
</dbReference>
<dbReference type="Proteomes" id="UP000267251">
    <property type="component" value="Unassembled WGS sequence"/>
</dbReference>
<dbReference type="PROSITE" id="PS50893">
    <property type="entry name" value="ABC_TRANSPORTER_2"/>
    <property type="match status" value="1"/>
</dbReference>
<dbReference type="SMART" id="SM00382">
    <property type="entry name" value="AAA"/>
    <property type="match status" value="1"/>
</dbReference>
<reference evidence="13" key="1">
    <citation type="journal article" date="2018" name="Nat. Microbiol.">
        <title>Leveraging single-cell genomics to expand the fungal tree of life.</title>
        <authorList>
            <person name="Ahrendt S.R."/>
            <person name="Quandt C.A."/>
            <person name="Ciobanu D."/>
            <person name="Clum A."/>
            <person name="Salamov A."/>
            <person name="Andreopoulos B."/>
            <person name="Cheng J.F."/>
            <person name="Woyke T."/>
            <person name="Pelin A."/>
            <person name="Henrissat B."/>
            <person name="Reynolds N.K."/>
            <person name="Benny G.L."/>
            <person name="Smith M.E."/>
            <person name="James T.Y."/>
            <person name="Grigoriev I.V."/>
        </authorList>
    </citation>
    <scope>NUCLEOTIDE SEQUENCE [LARGE SCALE GENOMIC DNA]</scope>
</reference>
<feature type="signal peptide" evidence="10">
    <location>
        <begin position="1"/>
        <end position="21"/>
    </location>
</feature>
<feature type="region of interest" description="Disordered" evidence="8">
    <location>
        <begin position="512"/>
        <end position="531"/>
    </location>
</feature>
<feature type="domain" description="ABC transporter" evidence="11">
    <location>
        <begin position="209"/>
        <end position="449"/>
    </location>
</feature>
<dbReference type="PANTHER" id="PTHR48041:SF91">
    <property type="entry name" value="ABC TRANSPORTER G FAMILY MEMBER 28"/>
    <property type="match status" value="1"/>
</dbReference>
<evidence type="ECO:0000256" key="2">
    <source>
        <dbReference type="ARBA" id="ARBA00022448"/>
    </source>
</evidence>
<evidence type="ECO:0000256" key="9">
    <source>
        <dbReference type="SAM" id="Phobius"/>
    </source>
</evidence>
<evidence type="ECO:0000259" key="11">
    <source>
        <dbReference type="PROSITE" id="PS50893"/>
    </source>
</evidence>
<feature type="transmembrane region" description="Helical" evidence="9">
    <location>
        <begin position="141"/>
        <end position="160"/>
    </location>
</feature>
<dbReference type="Pfam" id="PF19055">
    <property type="entry name" value="ABC2_membrane_7"/>
    <property type="match status" value="1"/>
</dbReference>
<dbReference type="Gene3D" id="3.40.50.300">
    <property type="entry name" value="P-loop containing nucleotide triphosphate hydrolases"/>
    <property type="match status" value="1"/>
</dbReference>
<evidence type="ECO:0000313" key="13">
    <source>
        <dbReference type="Proteomes" id="UP000267251"/>
    </source>
</evidence>
<evidence type="ECO:0000256" key="3">
    <source>
        <dbReference type="ARBA" id="ARBA00022692"/>
    </source>
</evidence>
<evidence type="ECO:0000256" key="7">
    <source>
        <dbReference type="ARBA" id="ARBA00023136"/>
    </source>
</evidence>
<keyword evidence="12" id="KW-0378">Hydrolase</keyword>
<feature type="non-terminal residue" evidence="12">
    <location>
        <position position="664"/>
    </location>
</feature>
<evidence type="ECO:0000256" key="6">
    <source>
        <dbReference type="ARBA" id="ARBA00022989"/>
    </source>
</evidence>